<proteinExistence type="predicted"/>
<dbReference type="PANTHER" id="PTHR10623">
    <property type="entry name" value="MICROTUBULE-ASSOCIATED PROTEIN RP/EB FAMILY MEMBER"/>
    <property type="match status" value="1"/>
</dbReference>
<sequence length="532" mass="59739">MKRIKLFQFKGCIPFNRVKFNAKTEAEAVGNFKLLLNVFRDLEVRKDIPIDNLVKGVFSENFRFAQWFKLFYDANMNRARLFKPSAETSYDSGPHNIHSPRRSLSVTGKDGGWKQKSNQYHSSSPAEDRFWKRPQPSHTAAGVSHRSSVASSENNICRKESVHSPYSKQAAEAHQSGFRRKQASSIGELSDETSIEPDEPVGQDSNDSVDCMQEDNFRFCTNQQTERKIVAKSQLAYADSSGLDQETSPPRNSGSPPLQHCIRRRNETGRSQGLSARQQLPPPSPAPLGATGSMSSRPTRRQTANYMSPSSPQQSQTSQHVFRNLLAAGDRPTSSGQLPPSNETQRQTDYSDPHGSSAPHSNERCPTTSSGLQNFCTDEDCLKVDSSSTVRVSNSSSRPRGNLSTSYMDIARSHLTNNATPMRTKPPPAPSQFPNKFERNIDDILPDELANESELQHELALLRYGTLEQRRALFFCQKEAQFYFKKLRKIEDFCYQVKGLSGKSREADLLETIFSILYETEEGFACPEEIQS</sequence>
<dbReference type="EMBL" id="JTDE01008223">
    <property type="protein sequence ID" value="KAF7235320.1"/>
    <property type="molecule type" value="Genomic_DNA"/>
</dbReference>
<evidence type="ECO:0000313" key="8">
    <source>
        <dbReference type="EMBL" id="KAF7235320.1"/>
    </source>
</evidence>
<evidence type="ECO:0000256" key="4">
    <source>
        <dbReference type="ARBA" id="ARBA00023212"/>
    </source>
</evidence>
<feature type="compositionally biased region" description="Polar residues" evidence="6">
    <location>
        <begin position="292"/>
        <end position="307"/>
    </location>
</feature>
<dbReference type="Proteomes" id="UP000822476">
    <property type="component" value="Unassembled WGS sequence"/>
</dbReference>
<accession>A0A8S9YLL5</accession>
<name>A0A8S9YLL5_9TREM</name>
<dbReference type="SUPFAM" id="SSF140612">
    <property type="entry name" value="EB1 dimerisation domain-like"/>
    <property type="match status" value="1"/>
</dbReference>
<feature type="compositionally biased region" description="Acidic residues" evidence="6">
    <location>
        <begin position="189"/>
        <end position="201"/>
    </location>
</feature>
<protein>
    <recommendedName>
        <fullName evidence="7">EB1 C-terminal domain-containing protein</fullName>
    </recommendedName>
</protein>
<feature type="compositionally biased region" description="Polar residues" evidence="6">
    <location>
        <begin position="145"/>
        <end position="155"/>
    </location>
</feature>
<dbReference type="GO" id="GO:0005874">
    <property type="term" value="C:microtubule"/>
    <property type="evidence" value="ECO:0007669"/>
    <property type="project" value="UniProtKB-KW"/>
</dbReference>
<evidence type="ECO:0000256" key="5">
    <source>
        <dbReference type="PROSITE-ProRule" id="PRU00576"/>
    </source>
</evidence>
<comment type="caution">
    <text evidence="8">The sequence shown here is derived from an EMBL/GenBank/DDBJ whole genome shotgun (WGS) entry which is preliminary data.</text>
</comment>
<feature type="compositionally biased region" description="Polar residues" evidence="6">
    <location>
        <begin position="115"/>
        <end position="125"/>
    </location>
</feature>
<dbReference type="AlphaFoldDB" id="A0A8S9YLL5"/>
<evidence type="ECO:0000259" key="7">
    <source>
        <dbReference type="PROSITE" id="PS51230"/>
    </source>
</evidence>
<keyword evidence="4" id="KW-0206">Cytoskeleton</keyword>
<feature type="region of interest" description="Disordered" evidence="6">
    <location>
        <begin position="386"/>
        <end position="405"/>
    </location>
</feature>
<feature type="region of interest" description="Disordered" evidence="6">
    <location>
        <begin position="87"/>
        <end position="210"/>
    </location>
</feature>
<dbReference type="OrthoDB" id="6262897at2759"/>
<reference evidence="8" key="1">
    <citation type="submission" date="2019-07" db="EMBL/GenBank/DDBJ databases">
        <title>Annotation for the trematode Paragonimus miyazaki's.</title>
        <authorList>
            <person name="Choi Y.-J."/>
        </authorList>
    </citation>
    <scope>NUCLEOTIDE SEQUENCE</scope>
    <source>
        <strain evidence="8">Japan</strain>
    </source>
</reference>
<evidence type="ECO:0000256" key="1">
    <source>
        <dbReference type="ARBA" id="ARBA00004245"/>
    </source>
</evidence>
<dbReference type="InterPro" id="IPR036133">
    <property type="entry name" value="EB1_C_sf"/>
</dbReference>
<feature type="compositionally biased region" description="Polar residues" evidence="6">
    <location>
        <begin position="332"/>
        <end position="350"/>
    </location>
</feature>
<evidence type="ECO:0000256" key="3">
    <source>
        <dbReference type="ARBA" id="ARBA00022701"/>
    </source>
</evidence>
<evidence type="ECO:0000256" key="2">
    <source>
        <dbReference type="ARBA" id="ARBA00022490"/>
    </source>
</evidence>
<feature type="compositionally biased region" description="Low complexity" evidence="6">
    <location>
        <begin position="308"/>
        <end position="319"/>
    </location>
</feature>
<feature type="compositionally biased region" description="Polar residues" evidence="6">
    <location>
        <begin position="242"/>
        <end position="256"/>
    </location>
</feature>
<keyword evidence="9" id="KW-1185">Reference proteome</keyword>
<dbReference type="SUPFAM" id="SSF47576">
    <property type="entry name" value="Calponin-homology domain, CH-domain"/>
    <property type="match status" value="1"/>
</dbReference>
<dbReference type="Gene3D" id="1.20.5.1430">
    <property type="match status" value="1"/>
</dbReference>
<evidence type="ECO:0000256" key="6">
    <source>
        <dbReference type="SAM" id="MobiDB-lite"/>
    </source>
</evidence>
<keyword evidence="2" id="KW-0963">Cytoplasm</keyword>
<gene>
    <name evidence="8" type="ORF">EG68_11215</name>
</gene>
<keyword evidence="3 5" id="KW-0493">Microtubule</keyword>
<evidence type="ECO:0000313" key="9">
    <source>
        <dbReference type="Proteomes" id="UP000822476"/>
    </source>
</evidence>
<feature type="compositionally biased region" description="Polar residues" evidence="6">
    <location>
        <begin position="358"/>
        <end position="370"/>
    </location>
</feature>
<dbReference type="InterPro" id="IPR036872">
    <property type="entry name" value="CH_dom_sf"/>
</dbReference>
<dbReference type="Pfam" id="PF03271">
    <property type="entry name" value="EB1"/>
    <property type="match status" value="1"/>
</dbReference>
<feature type="region of interest" description="Disordered" evidence="6">
    <location>
        <begin position="240"/>
        <end position="370"/>
    </location>
</feature>
<dbReference type="InterPro" id="IPR027328">
    <property type="entry name" value="MAPRE"/>
</dbReference>
<comment type="subcellular location">
    <subcellularLocation>
        <location evidence="1">Cytoplasm</location>
        <location evidence="1">Cytoskeleton</location>
    </subcellularLocation>
</comment>
<dbReference type="Gene3D" id="1.10.418.10">
    <property type="entry name" value="Calponin-like domain"/>
    <property type="match status" value="1"/>
</dbReference>
<dbReference type="InterPro" id="IPR004953">
    <property type="entry name" value="EB1_C"/>
</dbReference>
<feature type="compositionally biased region" description="Low complexity" evidence="6">
    <location>
        <begin position="386"/>
        <end position="400"/>
    </location>
</feature>
<organism evidence="8 9">
    <name type="scientific">Paragonimus skrjabini miyazakii</name>
    <dbReference type="NCBI Taxonomy" id="59628"/>
    <lineage>
        <taxon>Eukaryota</taxon>
        <taxon>Metazoa</taxon>
        <taxon>Spiralia</taxon>
        <taxon>Lophotrochozoa</taxon>
        <taxon>Platyhelminthes</taxon>
        <taxon>Trematoda</taxon>
        <taxon>Digenea</taxon>
        <taxon>Plagiorchiida</taxon>
        <taxon>Troglotremata</taxon>
        <taxon>Troglotrematidae</taxon>
        <taxon>Paragonimus</taxon>
    </lineage>
</organism>
<dbReference type="PROSITE" id="PS51230">
    <property type="entry name" value="EB1_C"/>
    <property type="match status" value="1"/>
</dbReference>
<feature type="compositionally biased region" description="Polar residues" evidence="6">
    <location>
        <begin position="269"/>
        <end position="278"/>
    </location>
</feature>
<dbReference type="GO" id="GO:0008017">
    <property type="term" value="F:microtubule binding"/>
    <property type="evidence" value="ECO:0007669"/>
    <property type="project" value="InterPro"/>
</dbReference>
<feature type="domain" description="EB1 C-terminal" evidence="7">
    <location>
        <begin position="451"/>
        <end position="526"/>
    </location>
</feature>